<evidence type="ECO:0000313" key="5">
    <source>
        <dbReference type="Proteomes" id="UP001321475"/>
    </source>
</evidence>
<feature type="transmembrane region" description="Helical" evidence="2">
    <location>
        <begin position="405"/>
        <end position="423"/>
    </location>
</feature>
<sequence>MNEQQTHETVEPEKQPAEQRSSGLEGAHASATTGGNPSSTANADGTPVAGARAGGTQGAGTSPGASVSGSSPFAGVPFVDYARDVVAALLVLMSLSLPWDATTRSVDRVDVVLVSLVTLLSLSLPYLARGGLMPDGWTVHRTRNARLLANLPYAVLVLVYLLKDLLAGLDGPGLGTAVGLGLAAALLAAQPRRCEIGDDDAEAGPRRAWTGALAGLGAAAVVATLAALTLVLVLGDDLGVALVLRALLATVFLVVLVGWPVLGAVRGDTAWSTVLLGLGVIVAVTFVLGSGSAVLLHVTSPRVLGFALLLVPAAAAVSSSALLRGSSVETAQRARSGVHATANGLGQARDEDAKGRDAAATNSADSPAESPSESSAESPAASSEVTPDLIPAAVARWVGVARRTLLLLAVTAGYVAATGLFEMLPGGPGTSARSVLSLVLGLLVLSAALLAAGSLDTGPVAGRPVALTASGAAAVVGIVLLLVTGDLAGPVGGTAFWLLALGLPALVIGSLTIPAELRRYVAEHRPEGALPPPPTCGLPASRSPSGSRARSGRRARTVRPTATTPTTPRATTSVAARSVVTVTPPDPRGAAGCAARWRARRQTATALLRTTAPAAASTTPRATKSVVRSTRAPRRRPTPARRRPWHLRRQPQPPHPPGRGRTTRPAARHSRHGWPVVNRGARGTSR</sequence>
<feature type="transmembrane region" description="Helical" evidence="2">
    <location>
        <begin position="274"/>
        <end position="297"/>
    </location>
</feature>
<feature type="domain" description="DUF7937" evidence="3">
    <location>
        <begin position="384"/>
        <end position="520"/>
    </location>
</feature>
<feature type="transmembrane region" description="Helical" evidence="2">
    <location>
        <begin position="212"/>
        <end position="234"/>
    </location>
</feature>
<feature type="compositionally biased region" description="Low complexity" evidence="1">
    <location>
        <begin position="609"/>
        <end position="630"/>
    </location>
</feature>
<reference evidence="5" key="1">
    <citation type="journal article" date="2019" name="Int. J. Syst. Evol. Microbiol.">
        <title>The Global Catalogue of Microorganisms (GCM) 10K type strain sequencing project: providing services to taxonomists for standard genome sequencing and annotation.</title>
        <authorList>
            <consortium name="The Broad Institute Genomics Platform"/>
            <consortium name="The Broad Institute Genome Sequencing Center for Infectious Disease"/>
            <person name="Wu L."/>
            <person name="Ma J."/>
        </authorList>
    </citation>
    <scope>NUCLEOTIDE SEQUENCE [LARGE SCALE GENOMIC DNA]</scope>
    <source>
        <strain evidence="5">NBRC 108565</strain>
    </source>
</reference>
<protein>
    <recommendedName>
        <fullName evidence="3">DUF7937 domain-containing protein</fullName>
    </recommendedName>
</protein>
<feature type="domain" description="DUF7937" evidence="3">
    <location>
        <begin position="80"/>
        <end position="341"/>
    </location>
</feature>
<feature type="transmembrane region" description="Helical" evidence="2">
    <location>
        <begin position="435"/>
        <end position="453"/>
    </location>
</feature>
<feature type="region of interest" description="Disordered" evidence="1">
    <location>
        <begin position="609"/>
        <end position="686"/>
    </location>
</feature>
<feature type="transmembrane region" description="Helical" evidence="2">
    <location>
        <begin position="495"/>
        <end position="515"/>
    </location>
</feature>
<dbReference type="InterPro" id="IPR057697">
    <property type="entry name" value="DUF7937"/>
</dbReference>
<dbReference type="EMBL" id="AP027729">
    <property type="protein sequence ID" value="BDZ43219.1"/>
    <property type="molecule type" value="Genomic_DNA"/>
</dbReference>
<accession>A0ABN6XEG9</accession>
<feature type="compositionally biased region" description="Low complexity" evidence="1">
    <location>
        <begin position="363"/>
        <end position="383"/>
    </location>
</feature>
<dbReference type="Proteomes" id="UP001321475">
    <property type="component" value="Chromosome"/>
</dbReference>
<feature type="transmembrane region" description="Helical" evidence="2">
    <location>
        <begin position="174"/>
        <end position="191"/>
    </location>
</feature>
<feature type="compositionally biased region" description="Basic residues" evidence="1">
    <location>
        <begin position="631"/>
        <end position="649"/>
    </location>
</feature>
<organism evidence="4 5">
    <name type="scientific">Paraoerskovia sediminicola</name>
    <dbReference type="NCBI Taxonomy" id="1138587"/>
    <lineage>
        <taxon>Bacteria</taxon>
        <taxon>Bacillati</taxon>
        <taxon>Actinomycetota</taxon>
        <taxon>Actinomycetes</taxon>
        <taxon>Micrococcales</taxon>
        <taxon>Cellulomonadaceae</taxon>
        <taxon>Paraoerskovia</taxon>
    </lineage>
</organism>
<feature type="region of interest" description="Disordered" evidence="1">
    <location>
        <begin position="334"/>
        <end position="383"/>
    </location>
</feature>
<feature type="region of interest" description="Disordered" evidence="1">
    <location>
        <begin position="1"/>
        <end position="69"/>
    </location>
</feature>
<feature type="compositionally biased region" description="Low complexity" evidence="1">
    <location>
        <begin position="539"/>
        <end position="549"/>
    </location>
</feature>
<keyword evidence="2" id="KW-1133">Transmembrane helix</keyword>
<feature type="compositionally biased region" description="Polar residues" evidence="1">
    <location>
        <begin position="30"/>
        <end position="43"/>
    </location>
</feature>
<keyword evidence="2" id="KW-0812">Transmembrane</keyword>
<feature type="compositionally biased region" description="Basic and acidic residues" evidence="1">
    <location>
        <begin position="348"/>
        <end position="357"/>
    </location>
</feature>
<evidence type="ECO:0000259" key="3">
    <source>
        <dbReference type="Pfam" id="PF25592"/>
    </source>
</evidence>
<feature type="region of interest" description="Disordered" evidence="1">
    <location>
        <begin position="526"/>
        <end position="577"/>
    </location>
</feature>
<gene>
    <name evidence="4" type="ORF">GCM10025865_25180</name>
</gene>
<keyword evidence="2" id="KW-0472">Membrane</keyword>
<keyword evidence="5" id="KW-1185">Reference proteome</keyword>
<feature type="compositionally biased region" description="Basic and acidic residues" evidence="1">
    <location>
        <begin position="1"/>
        <end position="17"/>
    </location>
</feature>
<proteinExistence type="predicted"/>
<name>A0ABN6XEG9_9CELL</name>
<evidence type="ECO:0000256" key="1">
    <source>
        <dbReference type="SAM" id="MobiDB-lite"/>
    </source>
</evidence>
<feature type="transmembrane region" description="Helical" evidence="2">
    <location>
        <begin position="240"/>
        <end position="262"/>
    </location>
</feature>
<feature type="compositionally biased region" description="Low complexity" evidence="1">
    <location>
        <begin position="558"/>
        <end position="577"/>
    </location>
</feature>
<dbReference type="RefSeq" id="WP_286217517.1">
    <property type="nucleotide sequence ID" value="NZ_AP027729.1"/>
</dbReference>
<feature type="transmembrane region" description="Helical" evidence="2">
    <location>
        <begin position="111"/>
        <end position="132"/>
    </location>
</feature>
<evidence type="ECO:0000313" key="4">
    <source>
        <dbReference type="EMBL" id="BDZ43219.1"/>
    </source>
</evidence>
<dbReference type="Pfam" id="PF25592">
    <property type="entry name" value="DUF7937"/>
    <property type="match status" value="2"/>
</dbReference>
<evidence type="ECO:0000256" key="2">
    <source>
        <dbReference type="SAM" id="Phobius"/>
    </source>
</evidence>
<feature type="transmembrane region" description="Helical" evidence="2">
    <location>
        <begin position="465"/>
        <end position="483"/>
    </location>
</feature>
<feature type="transmembrane region" description="Helical" evidence="2">
    <location>
        <begin position="303"/>
        <end position="323"/>
    </location>
</feature>